<dbReference type="Pfam" id="PF12937">
    <property type="entry name" value="F-box-like"/>
    <property type="match status" value="1"/>
</dbReference>
<feature type="coiled-coil region" evidence="1">
    <location>
        <begin position="21"/>
        <end position="55"/>
    </location>
</feature>
<evidence type="ECO:0000259" key="2">
    <source>
        <dbReference type="Pfam" id="PF12937"/>
    </source>
</evidence>
<dbReference type="AlphaFoldDB" id="A0A8H6HFM3"/>
<dbReference type="Gene3D" id="3.80.10.10">
    <property type="entry name" value="Ribonuclease Inhibitor"/>
    <property type="match status" value="1"/>
</dbReference>
<evidence type="ECO:0000256" key="1">
    <source>
        <dbReference type="SAM" id="Coils"/>
    </source>
</evidence>
<keyword evidence="4" id="KW-1185">Reference proteome</keyword>
<protein>
    <recommendedName>
        <fullName evidence="2">F-box domain-containing protein</fullName>
    </recommendedName>
</protein>
<proteinExistence type="predicted"/>
<dbReference type="Gene3D" id="1.20.1280.50">
    <property type="match status" value="1"/>
</dbReference>
<dbReference type="SUPFAM" id="SSF81383">
    <property type="entry name" value="F-box domain"/>
    <property type="match status" value="1"/>
</dbReference>
<dbReference type="SUPFAM" id="SSF52047">
    <property type="entry name" value="RNI-like"/>
    <property type="match status" value="1"/>
</dbReference>
<name>A0A8H6HFM3_9AGAR</name>
<comment type="caution">
    <text evidence="3">The sequence shown here is derived from an EMBL/GenBank/DDBJ whole genome shotgun (WGS) entry which is preliminary data.</text>
</comment>
<feature type="domain" description="F-box" evidence="2">
    <location>
        <begin position="59"/>
        <end position="110"/>
    </location>
</feature>
<sequence>MTRDRLAHLPTSNGILKVTEIASIRNEIMTRRAAIDRLRRELQTLEAECKAYEYLLAPISYLPVEVLGDIFTFAVQTSKIAIESQVTTLCLVCKAWREVALATPSLWAQLSKIEVNGPLDVEMLRAWLLRAGGHPKRLEIDTLCTPNCGEAANKDCPLASAAIADFLAHGPALDELALWSSSTKCMENLVDLINPGQSPSWDRIRSINVGVGDWHRGSNITVWKVLERLPPVTSLSLDFSSVADILGNHDAGLLKNLSLANLTSFKLVCDWPSPWVLGILGSGENLEALIFDYDMSIRDEDRSLKGYRRVLLPRLRTLQLLNLVDNFETQILPCLSLPALEVLDIHFADPWEGGTPPQAYELPDDYDLPDMRELQNDIISLVQGPNPASRLQHLQIHNLPISSLGLLRILLSLPSVTRLTLDNVGSDPGVFRKSRGSGEQLLPQLKCLEVLNAGKSFTPHDVCSYFVARKLSTAATSPDCLEKLVMTTPTAKLFKCHPNNGYGAMKLRELGVDVSIAYVQYISHGVLRTQFDVDLYEEYLTDSMAVGFPVAGSEPCQAGLPDLPSHQQEQTSLRFGKELRAHWD</sequence>
<accession>A0A8H6HFM3</accession>
<dbReference type="InterPro" id="IPR001810">
    <property type="entry name" value="F-box_dom"/>
</dbReference>
<reference evidence="3 4" key="1">
    <citation type="submission" date="2020-07" db="EMBL/GenBank/DDBJ databases">
        <title>Comparative genomics of pyrophilous fungi reveals a link between fire events and developmental genes.</title>
        <authorList>
            <consortium name="DOE Joint Genome Institute"/>
            <person name="Steindorff A.S."/>
            <person name="Carver A."/>
            <person name="Calhoun S."/>
            <person name="Stillman K."/>
            <person name="Liu H."/>
            <person name="Lipzen A."/>
            <person name="Pangilinan J."/>
            <person name="Labutti K."/>
            <person name="Bruns T.D."/>
            <person name="Grigoriev I.V."/>
        </authorList>
    </citation>
    <scope>NUCLEOTIDE SEQUENCE [LARGE SCALE GENOMIC DNA]</scope>
    <source>
        <strain evidence="3 4">CBS 144469</strain>
    </source>
</reference>
<dbReference type="Proteomes" id="UP000521943">
    <property type="component" value="Unassembled WGS sequence"/>
</dbReference>
<evidence type="ECO:0000313" key="4">
    <source>
        <dbReference type="Proteomes" id="UP000521943"/>
    </source>
</evidence>
<evidence type="ECO:0000313" key="3">
    <source>
        <dbReference type="EMBL" id="KAF6744901.1"/>
    </source>
</evidence>
<gene>
    <name evidence="3" type="ORF">DFP72DRAFT_1051631</name>
</gene>
<organism evidence="3 4">
    <name type="scientific">Ephemerocybe angulata</name>
    <dbReference type="NCBI Taxonomy" id="980116"/>
    <lineage>
        <taxon>Eukaryota</taxon>
        <taxon>Fungi</taxon>
        <taxon>Dikarya</taxon>
        <taxon>Basidiomycota</taxon>
        <taxon>Agaricomycotina</taxon>
        <taxon>Agaricomycetes</taxon>
        <taxon>Agaricomycetidae</taxon>
        <taxon>Agaricales</taxon>
        <taxon>Agaricineae</taxon>
        <taxon>Psathyrellaceae</taxon>
        <taxon>Ephemerocybe</taxon>
    </lineage>
</organism>
<dbReference type="InterPro" id="IPR036047">
    <property type="entry name" value="F-box-like_dom_sf"/>
</dbReference>
<dbReference type="EMBL" id="JACGCI010000112">
    <property type="protein sequence ID" value="KAF6744901.1"/>
    <property type="molecule type" value="Genomic_DNA"/>
</dbReference>
<dbReference type="OrthoDB" id="3172239at2759"/>
<dbReference type="InterPro" id="IPR032675">
    <property type="entry name" value="LRR_dom_sf"/>
</dbReference>
<keyword evidence="1" id="KW-0175">Coiled coil</keyword>